<dbReference type="InterPro" id="IPR036388">
    <property type="entry name" value="WH-like_DNA-bd_sf"/>
</dbReference>
<organism evidence="5">
    <name type="scientific">uncultured Acetothermia bacterium</name>
    <dbReference type="NCBI Taxonomy" id="236499"/>
    <lineage>
        <taxon>Bacteria</taxon>
        <taxon>Candidatus Bipolaricaulota</taxon>
        <taxon>environmental samples</taxon>
    </lineage>
</organism>
<dbReference type="NCBIfam" id="NF033788">
    <property type="entry name" value="HTH_metalloreg"/>
    <property type="match status" value="1"/>
</dbReference>
<dbReference type="PRINTS" id="PR00778">
    <property type="entry name" value="HTHARSR"/>
</dbReference>
<dbReference type="GO" id="GO:0003677">
    <property type="term" value="F:DNA binding"/>
    <property type="evidence" value="ECO:0007669"/>
    <property type="project" value="UniProtKB-KW"/>
</dbReference>
<dbReference type="GO" id="GO:0003700">
    <property type="term" value="F:DNA-binding transcription factor activity"/>
    <property type="evidence" value="ECO:0007669"/>
    <property type="project" value="InterPro"/>
</dbReference>
<dbReference type="SMART" id="SM00418">
    <property type="entry name" value="HTH_ARSR"/>
    <property type="match status" value="1"/>
</dbReference>
<reference evidence="5" key="2">
    <citation type="journal article" date="2012" name="PLoS ONE">
        <title>A Deeply Branching Thermophilic Bacterium with an Ancient Acetyl-CoA Pathway Dominates a Subsurface Ecosystem.</title>
        <authorList>
            <person name="Takami H."/>
            <person name="Noguchi H."/>
            <person name="Takaki Y."/>
            <person name="Uchiyama I."/>
            <person name="Toyoda A."/>
            <person name="Nishi S."/>
            <person name="Chee G.-J."/>
            <person name="Arai W."/>
            <person name="Nunoura T."/>
            <person name="Itoh T."/>
            <person name="Hattori M."/>
            <person name="Takai K."/>
        </authorList>
    </citation>
    <scope>NUCLEOTIDE SEQUENCE</scope>
</reference>
<feature type="domain" description="HTH arsR-type" evidence="4">
    <location>
        <begin position="1"/>
        <end position="99"/>
    </location>
</feature>
<name>H5S9V7_9BACT</name>
<dbReference type="EMBL" id="AP011644">
    <property type="protein sequence ID" value="BAL52943.1"/>
    <property type="molecule type" value="Genomic_DNA"/>
</dbReference>
<dbReference type="CDD" id="cd00090">
    <property type="entry name" value="HTH_ARSR"/>
    <property type="match status" value="1"/>
</dbReference>
<evidence type="ECO:0000256" key="1">
    <source>
        <dbReference type="ARBA" id="ARBA00023015"/>
    </source>
</evidence>
<dbReference type="PANTHER" id="PTHR33154:SF33">
    <property type="entry name" value="TRANSCRIPTIONAL REPRESSOR SDPR"/>
    <property type="match status" value="1"/>
</dbReference>
<dbReference type="PANTHER" id="PTHR33154">
    <property type="entry name" value="TRANSCRIPTIONAL REGULATOR, ARSR FAMILY"/>
    <property type="match status" value="1"/>
</dbReference>
<dbReference type="InterPro" id="IPR011991">
    <property type="entry name" value="ArsR-like_HTH"/>
</dbReference>
<dbReference type="Gene3D" id="1.10.10.10">
    <property type="entry name" value="Winged helix-like DNA-binding domain superfamily/Winged helix DNA-binding domain"/>
    <property type="match status" value="1"/>
</dbReference>
<gene>
    <name evidence="5" type="ORF">HGMM_F03H09C02</name>
</gene>
<accession>H5S9V7</accession>
<evidence type="ECO:0000256" key="3">
    <source>
        <dbReference type="ARBA" id="ARBA00023163"/>
    </source>
</evidence>
<reference evidence="5" key="1">
    <citation type="journal article" date="2005" name="Environ. Microbiol.">
        <title>Genetic and functional properties of uncultivated thermophilic crenarchaeotes from a subsurface gold mine as revealed by analysis of genome fragments.</title>
        <authorList>
            <person name="Nunoura T."/>
            <person name="Hirayama H."/>
            <person name="Takami H."/>
            <person name="Oida H."/>
            <person name="Nishi S."/>
            <person name="Shimamura S."/>
            <person name="Suzuki Y."/>
            <person name="Inagaki F."/>
            <person name="Takai K."/>
            <person name="Nealson K.H."/>
            <person name="Horikoshi K."/>
        </authorList>
    </citation>
    <scope>NUCLEOTIDE SEQUENCE</scope>
</reference>
<dbReference type="PROSITE" id="PS50987">
    <property type="entry name" value="HTH_ARSR_2"/>
    <property type="match status" value="1"/>
</dbReference>
<evidence type="ECO:0000313" key="5">
    <source>
        <dbReference type="EMBL" id="BAL52943.1"/>
    </source>
</evidence>
<evidence type="ECO:0000259" key="4">
    <source>
        <dbReference type="PROSITE" id="PS50987"/>
    </source>
</evidence>
<keyword evidence="2" id="KW-0238">DNA-binding</keyword>
<dbReference type="InterPro" id="IPR036390">
    <property type="entry name" value="WH_DNA-bd_sf"/>
</dbReference>
<proteinExistence type="predicted"/>
<dbReference type="InterPro" id="IPR001845">
    <property type="entry name" value="HTH_ArsR_DNA-bd_dom"/>
</dbReference>
<keyword evidence="1" id="KW-0805">Transcription regulation</keyword>
<dbReference type="Pfam" id="PF12840">
    <property type="entry name" value="HTH_20"/>
    <property type="match status" value="1"/>
</dbReference>
<dbReference type="AlphaFoldDB" id="H5S9V7"/>
<protein>
    <submittedName>
        <fullName evidence="5">Transcriptional regulator, ArsR family</fullName>
    </submittedName>
</protein>
<sequence>MKYAPYIYLFKCLSHRSRLRLMELLAAHGEMTVSEIVAAFQGEEIEDRDPSTISRNLTILRQQGFVTPRREGQTKYYSLNIAKVEEAFADFLRFLREAKTRLKTPLASRSS</sequence>
<evidence type="ECO:0000256" key="2">
    <source>
        <dbReference type="ARBA" id="ARBA00023125"/>
    </source>
</evidence>
<dbReference type="InterPro" id="IPR051081">
    <property type="entry name" value="HTH_MetalResp_TranReg"/>
</dbReference>
<keyword evidence="3" id="KW-0804">Transcription</keyword>
<dbReference type="SUPFAM" id="SSF46785">
    <property type="entry name" value="Winged helix' DNA-binding domain"/>
    <property type="match status" value="1"/>
</dbReference>